<dbReference type="Proteomes" id="UP000292362">
    <property type="component" value="Unassembled WGS sequence"/>
</dbReference>
<dbReference type="SUPFAM" id="SSF52047">
    <property type="entry name" value="RNI-like"/>
    <property type="match status" value="1"/>
</dbReference>
<dbReference type="EMBL" id="PITJ01000094">
    <property type="protein sequence ID" value="TBU04732.1"/>
    <property type="molecule type" value="Genomic_DNA"/>
</dbReference>
<accession>A0A4V2JVN2</accession>
<comment type="caution">
    <text evidence="1">The sequence shown here is derived from an EMBL/GenBank/DDBJ whole genome shotgun (WGS) entry which is preliminary data.</text>
</comment>
<feature type="non-terminal residue" evidence="1">
    <location>
        <position position="1"/>
    </location>
</feature>
<gene>
    <name evidence="1" type="ORF">CWI37_0094p0040</name>
</gene>
<organism evidence="1 2">
    <name type="scientific">Hamiltosporidium tvaerminnensis</name>
    <dbReference type="NCBI Taxonomy" id="1176355"/>
    <lineage>
        <taxon>Eukaryota</taxon>
        <taxon>Fungi</taxon>
        <taxon>Fungi incertae sedis</taxon>
        <taxon>Microsporidia</taxon>
        <taxon>Dubosqiidae</taxon>
        <taxon>Hamiltosporidium</taxon>
    </lineage>
</organism>
<sequence length="482" mass="57600">PDINSSLYEEYCINSIVFSNIHYILLKMLNVEKYGFFTKNVNYQLINSSVKSFIDNIYELLFYHFQIIDETFKLLNENAIFFQKNIYLKEINFIFDYEEEEELETEFIENKDICAILEIKNVILYSNFEEKLMKLIYLDGLKSDFNGKYFILKENTVLDDEEYFIFKDDISYIHIYFNEKIKVQILVFIASMRNLKTIKIDCHSFTNHQEIETDLFYCKEINELKIIRYDINIDSINYRFCKLKPIDTDYLFAENYTIFEFSIKGNDFADLNILSRILYSLKKVESLFLHGDGYYRILYLKNINNFFSTRLFKKLSIISEYPEEPFKEFDLKNIFLKANLKKLKILSIHDFHIGKRDINAFKDLDFLISLNILGCNFLDITLAGLFSDEKEYMIENLILRGAYLVKKDIYFLSKLRMLKSLTLSACEYENEAHTYLKIIYFKRLNVIFIDCFLSDTPQDTIDYFIEEFSPNILSLKVETSLE</sequence>
<dbReference type="VEuPathDB" id="MicrosporidiaDB:CWI37_0094p0040"/>
<dbReference type="Gene3D" id="3.80.10.10">
    <property type="entry name" value="Ribonuclease Inhibitor"/>
    <property type="match status" value="1"/>
</dbReference>
<protein>
    <recommendedName>
        <fullName evidence="3">RNI-like protein</fullName>
    </recommendedName>
</protein>
<dbReference type="InterPro" id="IPR032675">
    <property type="entry name" value="LRR_dom_sf"/>
</dbReference>
<dbReference type="AlphaFoldDB" id="A0A4V2JVN2"/>
<reference evidence="1 2" key="1">
    <citation type="submission" date="2017-12" db="EMBL/GenBank/DDBJ databases">
        <authorList>
            <person name="Pombert J.-F."/>
            <person name="Haag K.L."/>
            <person name="Ebert D."/>
        </authorList>
    </citation>
    <scope>NUCLEOTIDE SEQUENCE [LARGE SCALE GENOMIC DNA]</scope>
    <source>
        <strain evidence="1">FI-OER-3-3</strain>
    </source>
</reference>
<evidence type="ECO:0008006" key="3">
    <source>
        <dbReference type="Google" id="ProtNLM"/>
    </source>
</evidence>
<evidence type="ECO:0000313" key="1">
    <source>
        <dbReference type="EMBL" id="TBU04732.1"/>
    </source>
</evidence>
<proteinExistence type="predicted"/>
<name>A0A4V2JVN2_9MICR</name>
<evidence type="ECO:0000313" key="2">
    <source>
        <dbReference type="Proteomes" id="UP000292362"/>
    </source>
</evidence>